<organism evidence="3 4">
    <name type="scientific">Aristolochia fimbriata</name>
    <name type="common">White veined hardy Dutchman's pipe vine</name>
    <dbReference type="NCBI Taxonomy" id="158543"/>
    <lineage>
        <taxon>Eukaryota</taxon>
        <taxon>Viridiplantae</taxon>
        <taxon>Streptophyta</taxon>
        <taxon>Embryophyta</taxon>
        <taxon>Tracheophyta</taxon>
        <taxon>Spermatophyta</taxon>
        <taxon>Magnoliopsida</taxon>
        <taxon>Magnoliidae</taxon>
        <taxon>Piperales</taxon>
        <taxon>Aristolochiaceae</taxon>
        <taxon>Aristolochia</taxon>
    </lineage>
</organism>
<feature type="compositionally biased region" description="Basic and acidic residues" evidence="1">
    <location>
        <begin position="39"/>
        <end position="52"/>
    </location>
</feature>
<comment type="caution">
    <text evidence="3">The sequence shown here is derived from an EMBL/GenBank/DDBJ whole genome shotgun (WGS) entry which is preliminary data.</text>
</comment>
<reference evidence="3 4" key="1">
    <citation type="submission" date="2021-07" db="EMBL/GenBank/DDBJ databases">
        <title>The Aristolochia fimbriata genome: insights into angiosperm evolution, floral development and chemical biosynthesis.</title>
        <authorList>
            <person name="Jiao Y."/>
        </authorList>
    </citation>
    <scope>NUCLEOTIDE SEQUENCE [LARGE SCALE GENOMIC DNA]</scope>
    <source>
        <strain evidence="3">IBCAS-2021</strain>
        <tissue evidence="3">Leaf</tissue>
    </source>
</reference>
<keyword evidence="2" id="KW-0812">Transmembrane</keyword>
<dbReference type="AlphaFoldDB" id="A0AAV7EF39"/>
<protein>
    <submittedName>
        <fullName evidence="3">Uncharacterized protein</fullName>
    </submittedName>
</protein>
<evidence type="ECO:0000313" key="4">
    <source>
        <dbReference type="Proteomes" id="UP000825729"/>
    </source>
</evidence>
<accession>A0AAV7EF39</accession>
<gene>
    <name evidence="3" type="ORF">H6P81_012300</name>
</gene>
<sequence>MESPRQHHSHRITLSRRNKGLRRKQYQGLPKVGHRNKGLRREQYQRLPEVGERQSPANQTPGRSKARQGVGIEGAASCKILSLFPPFLYFFFFTSSSLFLLLLPPKSKKQRALERRAQSGVEVDSE</sequence>
<dbReference type="Proteomes" id="UP000825729">
    <property type="component" value="Unassembled WGS sequence"/>
</dbReference>
<feature type="compositionally biased region" description="Basic residues" evidence="1">
    <location>
        <begin position="1"/>
        <end position="25"/>
    </location>
</feature>
<proteinExistence type="predicted"/>
<evidence type="ECO:0000256" key="2">
    <source>
        <dbReference type="SAM" id="Phobius"/>
    </source>
</evidence>
<dbReference type="EMBL" id="JAINDJ010000005">
    <property type="protein sequence ID" value="KAG9446172.1"/>
    <property type="molecule type" value="Genomic_DNA"/>
</dbReference>
<keyword evidence="2" id="KW-1133">Transmembrane helix</keyword>
<name>A0AAV7EF39_ARIFI</name>
<evidence type="ECO:0000313" key="3">
    <source>
        <dbReference type="EMBL" id="KAG9446172.1"/>
    </source>
</evidence>
<evidence type="ECO:0000256" key="1">
    <source>
        <dbReference type="SAM" id="MobiDB-lite"/>
    </source>
</evidence>
<keyword evidence="4" id="KW-1185">Reference proteome</keyword>
<feature type="region of interest" description="Disordered" evidence="1">
    <location>
        <begin position="1"/>
        <end position="69"/>
    </location>
</feature>
<keyword evidence="2" id="KW-0472">Membrane</keyword>
<feature type="transmembrane region" description="Helical" evidence="2">
    <location>
        <begin position="87"/>
        <end position="105"/>
    </location>
</feature>